<dbReference type="InterPro" id="IPR029058">
    <property type="entry name" value="AB_hydrolase_fold"/>
</dbReference>
<dbReference type="SUPFAM" id="SSF53474">
    <property type="entry name" value="alpha/beta-Hydrolases"/>
    <property type="match status" value="1"/>
</dbReference>
<proteinExistence type="predicted"/>
<dbReference type="Pfam" id="PF00561">
    <property type="entry name" value="Abhydrolase_1"/>
    <property type="match status" value="1"/>
</dbReference>
<dbReference type="AlphaFoldDB" id="A0A1R1B156"/>
<name>A0A1R1B156_PAELA</name>
<dbReference type="InterPro" id="IPR000073">
    <property type="entry name" value="AB_hydrolase_1"/>
</dbReference>
<keyword evidence="2" id="KW-0378">Hydrolase</keyword>
<dbReference type="EMBL" id="MRTF01000005">
    <property type="protein sequence ID" value="OME92111.1"/>
    <property type="molecule type" value="Genomic_DNA"/>
</dbReference>
<dbReference type="OrthoDB" id="9805423at2"/>
<dbReference type="PRINTS" id="PR00111">
    <property type="entry name" value="ABHYDROLASE"/>
</dbReference>
<dbReference type="InterPro" id="IPR050266">
    <property type="entry name" value="AB_hydrolase_sf"/>
</dbReference>
<reference evidence="2 3" key="1">
    <citation type="submission" date="2016-11" db="EMBL/GenBank/DDBJ databases">
        <title>Paenibacillus species isolates.</title>
        <authorList>
            <person name="Beno S.M."/>
        </authorList>
    </citation>
    <scope>NUCLEOTIDE SEQUENCE [LARGE SCALE GENOMIC DNA]</scope>
    <source>
        <strain evidence="2 3">FSL F4-0100</strain>
    </source>
</reference>
<feature type="domain" description="AB hydrolase-1" evidence="1">
    <location>
        <begin position="13"/>
        <end position="124"/>
    </location>
</feature>
<dbReference type="PANTHER" id="PTHR43798:SF28">
    <property type="entry name" value="AB HYDROLASE-1 DOMAIN-CONTAINING PROTEIN"/>
    <property type="match status" value="1"/>
</dbReference>
<comment type="caution">
    <text evidence="2">The sequence shown here is derived from an EMBL/GenBank/DDBJ whole genome shotgun (WGS) entry which is preliminary data.</text>
</comment>
<evidence type="ECO:0000313" key="3">
    <source>
        <dbReference type="Proteomes" id="UP000187074"/>
    </source>
</evidence>
<protein>
    <submittedName>
        <fullName evidence="2">Alpha/beta hydrolase</fullName>
    </submittedName>
</protein>
<dbReference type="GO" id="GO:0016787">
    <property type="term" value="F:hydrolase activity"/>
    <property type="evidence" value="ECO:0007669"/>
    <property type="project" value="UniProtKB-KW"/>
</dbReference>
<gene>
    <name evidence="2" type="ORF">BK123_15910</name>
</gene>
<dbReference type="Proteomes" id="UP000187074">
    <property type="component" value="Unassembled WGS sequence"/>
</dbReference>
<accession>A0A1R1B156</accession>
<dbReference type="PANTHER" id="PTHR43798">
    <property type="entry name" value="MONOACYLGLYCEROL LIPASE"/>
    <property type="match status" value="1"/>
</dbReference>
<evidence type="ECO:0000259" key="1">
    <source>
        <dbReference type="Pfam" id="PF00561"/>
    </source>
</evidence>
<sequence>MDLAYQTQGIGTPVVLVHSPGVDSREWRYIAPHLARSHQVITYDGRGTGKSPAPQKPTSLVEDLRALLDHLEIDSASLVGHSMGGQAVTDFALTYPSRVDHLVLIAPSLTGFEHSQPFIDWMAQVNACAPDVNRLVEQSLSGPNYRVTMSSAEGDFLREMHTLYMTRVFSEWKSFEVVWPMPPAIERLEELVARTLFIQGTVEWEDMQRIAEQFKRVQDIRFEVIEGADHMVTLTHAEELAGLILTFLEGTLSSKG</sequence>
<dbReference type="Gene3D" id="3.40.50.1820">
    <property type="entry name" value="alpha/beta hydrolase"/>
    <property type="match status" value="1"/>
</dbReference>
<dbReference type="GO" id="GO:0016020">
    <property type="term" value="C:membrane"/>
    <property type="evidence" value="ECO:0007669"/>
    <property type="project" value="TreeGrafter"/>
</dbReference>
<dbReference type="STRING" id="1401.BK123_15910"/>
<evidence type="ECO:0000313" key="2">
    <source>
        <dbReference type="EMBL" id="OME92111.1"/>
    </source>
</evidence>
<organism evidence="2 3">
    <name type="scientific">Paenibacillus lautus</name>
    <name type="common">Bacillus lautus</name>
    <dbReference type="NCBI Taxonomy" id="1401"/>
    <lineage>
        <taxon>Bacteria</taxon>
        <taxon>Bacillati</taxon>
        <taxon>Bacillota</taxon>
        <taxon>Bacilli</taxon>
        <taxon>Bacillales</taxon>
        <taxon>Paenibacillaceae</taxon>
        <taxon>Paenibacillus</taxon>
    </lineage>
</organism>